<dbReference type="GO" id="GO:0003677">
    <property type="term" value="F:DNA binding"/>
    <property type="evidence" value="ECO:0007669"/>
    <property type="project" value="InterPro"/>
</dbReference>
<organism evidence="3 4">
    <name type="scientific">Sphingopyxis terrae subsp. ummariensis</name>
    <dbReference type="NCBI Taxonomy" id="429001"/>
    <lineage>
        <taxon>Bacteria</taxon>
        <taxon>Pseudomonadati</taxon>
        <taxon>Pseudomonadota</taxon>
        <taxon>Alphaproteobacteria</taxon>
        <taxon>Sphingomonadales</taxon>
        <taxon>Sphingomonadaceae</taxon>
        <taxon>Sphingopyxis</taxon>
    </lineage>
</organism>
<reference evidence="4" key="1">
    <citation type="submission" date="2017-04" db="EMBL/GenBank/DDBJ databases">
        <authorList>
            <person name="Varghese N."/>
            <person name="Submissions S."/>
        </authorList>
    </citation>
    <scope>NUCLEOTIDE SEQUENCE [LARGE SCALE GENOMIC DNA]</scope>
    <source>
        <strain evidence="4">UI2</strain>
    </source>
</reference>
<dbReference type="EMBL" id="FXWL01000001">
    <property type="protein sequence ID" value="SMQ63663.1"/>
    <property type="molecule type" value="Genomic_DNA"/>
</dbReference>
<keyword evidence="4" id="KW-1185">Reference proteome</keyword>
<dbReference type="Gene3D" id="1.10.443.10">
    <property type="entry name" value="Intergrase catalytic core"/>
    <property type="match status" value="1"/>
</dbReference>
<dbReference type="GO" id="GO:0015074">
    <property type="term" value="P:DNA integration"/>
    <property type="evidence" value="ECO:0007669"/>
    <property type="project" value="InterPro"/>
</dbReference>
<dbReference type="GeneID" id="303000965"/>
<evidence type="ECO:0000259" key="2">
    <source>
        <dbReference type="PROSITE" id="PS51898"/>
    </source>
</evidence>
<dbReference type="InterPro" id="IPR011010">
    <property type="entry name" value="DNA_brk_join_enz"/>
</dbReference>
<evidence type="ECO:0000256" key="1">
    <source>
        <dbReference type="ARBA" id="ARBA00023172"/>
    </source>
</evidence>
<dbReference type="Pfam" id="PF00589">
    <property type="entry name" value="Phage_integrase"/>
    <property type="match status" value="1"/>
</dbReference>
<dbReference type="CDD" id="cd00397">
    <property type="entry name" value="DNA_BRE_C"/>
    <property type="match status" value="1"/>
</dbReference>
<gene>
    <name evidence="3" type="ORF">SAMN06295984_0892</name>
</gene>
<dbReference type="PROSITE" id="PS51898">
    <property type="entry name" value="TYR_RECOMBINASE"/>
    <property type="match status" value="1"/>
</dbReference>
<dbReference type="SUPFAM" id="SSF56349">
    <property type="entry name" value="DNA breaking-rejoining enzymes"/>
    <property type="match status" value="1"/>
</dbReference>
<sequence length="357" mass="40897">MSAPLCLKPAQWPAIDQLRYREARKTRSFLDAPNPASKWSAARCRNVEQGYGQWLSFLTRNGWLDAEAPPETRVTPDRVRLFLIQLQDRVASCSVEMIFEGFARMVMAIAPSQDWNWLRTVIRNLKAIARPEKDKRAHMVDARQLLSLGVDLMDRTLEMGDRYHAATCMRDGLLIAVLACCPVRIANLTAIEIGRHLLFDGDRYLLFFTEEETKTSHPYQAELPQSLTPYIDVWLRDHRRRLLMQGDGSKTDRLWIDRWGQPMGDRSIRDQIEKRTKDAFGRHVWPHLARSIAASSFVDHDPDMVALVPDLLGHTDHQTAHKYYILADGARAHEAVQSAFEARRTAAVARMKGRNDA</sequence>
<name>A0A1Y6ETZ0_9SPHN</name>
<evidence type="ECO:0000313" key="4">
    <source>
        <dbReference type="Proteomes" id="UP000194469"/>
    </source>
</evidence>
<accession>A0A1Y6ETZ0</accession>
<keyword evidence="1" id="KW-0233">DNA recombination</keyword>
<dbReference type="InterPro" id="IPR013762">
    <property type="entry name" value="Integrase-like_cat_sf"/>
</dbReference>
<evidence type="ECO:0000313" key="3">
    <source>
        <dbReference type="EMBL" id="SMQ63663.1"/>
    </source>
</evidence>
<dbReference type="InterPro" id="IPR002104">
    <property type="entry name" value="Integrase_catalytic"/>
</dbReference>
<proteinExistence type="predicted"/>
<dbReference type="AlphaFoldDB" id="A0A1Y6ETZ0"/>
<protein>
    <submittedName>
        <fullName evidence="3">Phage integrase family protein</fullName>
    </submittedName>
</protein>
<dbReference type="Proteomes" id="UP000194469">
    <property type="component" value="Unassembled WGS sequence"/>
</dbReference>
<dbReference type="GO" id="GO:0006310">
    <property type="term" value="P:DNA recombination"/>
    <property type="evidence" value="ECO:0007669"/>
    <property type="project" value="UniProtKB-KW"/>
</dbReference>
<dbReference type="RefSeq" id="WP_086456145.1">
    <property type="nucleotide sequence ID" value="NZ_FXWL01000001.1"/>
</dbReference>
<feature type="domain" description="Tyr recombinase" evidence="2">
    <location>
        <begin position="143"/>
        <end position="337"/>
    </location>
</feature>